<protein>
    <submittedName>
        <fullName evidence="1">Uncharacterized protein</fullName>
    </submittedName>
</protein>
<reference evidence="1" key="2">
    <citation type="journal article" date="2022" name="New Phytol.">
        <title>Evolutionary transition to the ectomycorrhizal habit in the genomes of a hyperdiverse lineage of mushroom-forming fungi.</title>
        <authorList>
            <person name="Looney B."/>
            <person name="Miyauchi S."/>
            <person name="Morin E."/>
            <person name="Drula E."/>
            <person name="Courty P.E."/>
            <person name="Kohler A."/>
            <person name="Kuo A."/>
            <person name="LaButti K."/>
            <person name="Pangilinan J."/>
            <person name="Lipzen A."/>
            <person name="Riley R."/>
            <person name="Andreopoulos W."/>
            <person name="He G."/>
            <person name="Johnson J."/>
            <person name="Nolan M."/>
            <person name="Tritt A."/>
            <person name="Barry K.W."/>
            <person name="Grigoriev I.V."/>
            <person name="Nagy L.G."/>
            <person name="Hibbett D."/>
            <person name="Henrissat B."/>
            <person name="Matheny P.B."/>
            <person name="Labbe J."/>
            <person name="Martin F.M."/>
        </authorList>
    </citation>
    <scope>NUCLEOTIDE SEQUENCE</scope>
    <source>
        <strain evidence="1">FP105234-sp</strain>
    </source>
</reference>
<comment type="caution">
    <text evidence="1">The sequence shown here is derived from an EMBL/GenBank/DDBJ whole genome shotgun (WGS) entry which is preliminary data.</text>
</comment>
<accession>A0ACB8RR60</accession>
<evidence type="ECO:0000313" key="1">
    <source>
        <dbReference type="EMBL" id="KAI0046749.1"/>
    </source>
</evidence>
<keyword evidence="2" id="KW-1185">Reference proteome</keyword>
<organism evidence="1 2">
    <name type="scientific">Auriscalpium vulgare</name>
    <dbReference type="NCBI Taxonomy" id="40419"/>
    <lineage>
        <taxon>Eukaryota</taxon>
        <taxon>Fungi</taxon>
        <taxon>Dikarya</taxon>
        <taxon>Basidiomycota</taxon>
        <taxon>Agaricomycotina</taxon>
        <taxon>Agaricomycetes</taxon>
        <taxon>Russulales</taxon>
        <taxon>Auriscalpiaceae</taxon>
        <taxon>Auriscalpium</taxon>
    </lineage>
</organism>
<name>A0ACB8RR60_9AGAM</name>
<dbReference type="EMBL" id="MU275918">
    <property type="protein sequence ID" value="KAI0046749.1"/>
    <property type="molecule type" value="Genomic_DNA"/>
</dbReference>
<evidence type="ECO:0000313" key="2">
    <source>
        <dbReference type="Proteomes" id="UP000814033"/>
    </source>
</evidence>
<dbReference type="Proteomes" id="UP000814033">
    <property type="component" value="Unassembled WGS sequence"/>
</dbReference>
<gene>
    <name evidence="1" type="ORF">FA95DRAFT_1606641</name>
</gene>
<proteinExistence type="predicted"/>
<sequence length="355" mass="41153">MPTVDMPLDVHIIIMEWVFRLSQAETLIDRTTLRACALVCRAWTPIAQRLLFRRIRCTQMHYPECNIRLLAHTLESCPHLAAHVRYIDLAWPSHPPRYGSVCLRLLELCRNIEGISFRGCDQNNKALSADLDARLRTIQLRPVFLVLANMSKTICRTIATMFPGARVLVFNDAPYEYDDYHDEDPLPPTVEALEFLELNHFSCSLLAGPLPALRHLCLLHPWWYHKQRYKQLISTGILPQLELLHIMNDFVPPEVLEQLIRLKTLVVGELPEQHVTLPPSLRHVGYHPWSEKRARAELAVDPLRLLPELHLVTVSRNVTMNVQTALEAMCRAKGVQFGRYETPFHFQEYRNLDWI</sequence>
<reference evidence="1" key="1">
    <citation type="submission" date="2021-02" db="EMBL/GenBank/DDBJ databases">
        <authorList>
            <consortium name="DOE Joint Genome Institute"/>
            <person name="Ahrendt S."/>
            <person name="Looney B.P."/>
            <person name="Miyauchi S."/>
            <person name="Morin E."/>
            <person name="Drula E."/>
            <person name="Courty P.E."/>
            <person name="Chicoki N."/>
            <person name="Fauchery L."/>
            <person name="Kohler A."/>
            <person name="Kuo A."/>
            <person name="Labutti K."/>
            <person name="Pangilinan J."/>
            <person name="Lipzen A."/>
            <person name="Riley R."/>
            <person name="Andreopoulos W."/>
            <person name="He G."/>
            <person name="Johnson J."/>
            <person name="Barry K.W."/>
            <person name="Grigoriev I.V."/>
            <person name="Nagy L."/>
            <person name="Hibbett D."/>
            <person name="Henrissat B."/>
            <person name="Matheny P.B."/>
            <person name="Labbe J."/>
            <person name="Martin F."/>
        </authorList>
    </citation>
    <scope>NUCLEOTIDE SEQUENCE</scope>
    <source>
        <strain evidence="1">FP105234-sp</strain>
    </source>
</reference>